<dbReference type="InterPro" id="IPR032687">
    <property type="entry name" value="AraC-type_N"/>
</dbReference>
<evidence type="ECO:0000313" key="6">
    <source>
        <dbReference type="Proteomes" id="UP001597135"/>
    </source>
</evidence>
<protein>
    <submittedName>
        <fullName evidence="5">AraC family transcriptional regulator</fullName>
    </submittedName>
</protein>
<feature type="domain" description="HTH araC/xylS-type" evidence="4">
    <location>
        <begin position="251"/>
        <end position="349"/>
    </location>
</feature>
<evidence type="ECO:0000259" key="4">
    <source>
        <dbReference type="PROSITE" id="PS01124"/>
    </source>
</evidence>
<keyword evidence="6" id="KW-1185">Reference proteome</keyword>
<organism evidence="5 6">
    <name type="scientific">Litorisediminicola beolgyonensis</name>
    <dbReference type="NCBI Taxonomy" id="1173614"/>
    <lineage>
        <taxon>Bacteria</taxon>
        <taxon>Pseudomonadati</taxon>
        <taxon>Pseudomonadota</taxon>
        <taxon>Alphaproteobacteria</taxon>
        <taxon>Rhodobacterales</taxon>
        <taxon>Paracoccaceae</taxon>
        <taxon>Litorisediminicola</taxon>
    </lineage>
</organism>
<dbReference type="InterPro" id="IPR018060">
    <property type="entry name" value="HTH_AraC"/>
</dbReference>
<dbReference type="SUPFAM" id="SSF46689">
    <property type="entry name" value="Homeodomain-like"/>
    <property type="match status" value="1"/>
</dbReference>
<name>A0ABW3ZLT6_9RHOB</name>
<dbReference type="PROSITE" id="PS01124">
    <property type="entry name" value="HTH_ARAC_FAMILY_2"/>
    <property type="match status" value="1"/>
</dbReference>
<dbReference type="InterPro" id="IPR009057">
    <property type="entry name" value="Homeodomain-like_sf"/>
</dbReference>
<dbReference type="Proteomes" id="UP001597135">
    <property type="component" value="Unassembled WGS sequence"/>
</dbReference>
<reference evidence="6" key="1">
    <citation type="journal article" date="2019" name="Int. J. Syst. Evol. Microbiol.">
        <title>The Global Catalogue of Microorganisms (GCM) 10K type strain sequencing project: providing services to taxonomists for standard genome sequencing and annotation.</title>
        <authorList>
            <consortium name="The Broad Institute Genomics Platform"/>
            <consortium name="The Broad Institute Genome Sequencing Center for Infectious Disease"/>
            <person name="Wu L."/>
            <person name="Ma J."/>
        </authorList>
    </citation>
    <scope>NUCLEOTIDE SEQUENCE [LARGE SCALE GENOMIC DNA]</scope>
    <source>
        <strain evidence="6">CCUG 62953</strain>
    </source>
</reference>
<dbReference type="Gene3D" id="1.10.10.60">
    <property type="entry name" value="Homeodomain-like"/>
    <property type="match status" value="1"/>
</dbReference>
<proteinExistence type="predicted"/>
<dbReference type="PANTHER" id="PTHR47894:SF4">
    <property type="entry name" value="HTH-TYPE TRANSCRIPTIONAL REGULATOR GADX"/>
    <property type="match status" value="1"/>
</dbReference>
<comment type="caution">
    <text evidence="5">The sequence shown here is derived from an EMBL/GenBank/DDBJ whole genome shotgun (WGS) entry which is preliminary data.</text>
</comment>
<dbReference type="Pfam" id="PF12625">
    <property type="entry name" value="Arabinose_bd"/>
    <property type="match status" value="1"/>
</dbReference>
<evidence type="ECO:0000256" key="1">
    <source>
        <dbReference type="ARBA" id="ARBA00023015"/>
    </source>
</evidence>
<dbReference type="RefSeq" id="WP_386805566.1">
    <property type="nucleotide sequence ID" value="NZ_JBHTMU010000037.1"/>
</dbReference>
<evidence type="ECO:0000256" key="2">
    <source>
        <dbReference type="ARBA" id="ARBA00023125"/>
    </source>
</evidence>
<dbReference type="Pfam" id="PF12833">
    <property type="entry name" value="HTH_18"/>
    <property type="match status" value="1"/>
</dbReference>
<gene>
    <name evidence="5" type="ORF">ACFQ4E_16695</name>
</gene>
<dbReference type="PANTHER" id="PTHR47894">
    <property type="entry name" value="HTH-TYPE TRANSCRIPTIONAL REGULATOR GADX"/>
    <property type="match status" value="1"/>
</dbReference>
<evidence type="ECO:0000256" key="3">
    <source>
        <dbReference type="ARBA" id="ARBA00023163"/>
    </source>
</evidence>
<dbReference type="SMART" id="SM00342">
    <property type="entry name" value="HTH_ARAC"/>
    <property type="match status" value="1"/>
</dbReference>
<sequence>MVKLPQKSEASPAPRGAAFSSVRASFLTALIDRFEMQGRSAQPLLNQIGISPAQLNDPYGAIPLPLFVAFLEAAAGMAGDPFLGARIGSGLTAADMGPVGIILSLSASIGRGMNRIARYADALQGGTQSQWIEDPDRCVFSYRISENAIWPRRQDAEFSLASVTTVIRDNFSARFAPQEVHLEHPAPADPQPLERLFRAPVLFAQPINRLILSPADAARVVRQEDEGLLATLERHVRDVIGEASPIQDTRSAARAIIDANLGLSAITLDRIAAALHLGPRTLQRRLAADGTSLRKLLEEVRRDRATRLLDQPGARVGQVAQALGYTDPTAFWRAWRDWTGEAPSVRRDGRP</sequence>
<keyword evidence="1" id="KW-0805">Transcription regulation</keyword>
<accession>A0ABW3ZLT6</accession>
<keyword evidence="3" id="KW-0804">Transcription</keyword>
<dbReference type="EMBL" id="JBHTMU010000037">
    <property type="protein sequence ID" value="MFD1344071.1"/>
    <property type="molecule type" value="Genomic_DNA"/>
</dbReference>
<evidence type="ECO:0000313" key="5">
    <source>
        <dbReference type="EMBL" id="MFD1344071.1"/>
    </source>
</evidence>
<keyword evidence="2" id="KW-0238">DNA-binding</keyword>